<name>A0A7C8N775_ORBOL</name>
<evidence type="ECO:0000313" key="2">
    <source>
        <dbReference type="EMBL" id="KAF3086788.1"/>
    </source>
</evidence>
<keyword evidence="1" id="KW-0472">Membrane</keyword>
<dbReference type="Proteomes" id="UP000480548">
    <property type="component" value="Unassembled WGS sequence"/>
</dbReference>
<keyword evidence="1" id="KW-1133">Transmembrane helix</keyword>
<keyword evidence="1" id="KW-0812">Transmembrane</keyword>
<evidence type="ECO:0000313" key="5">
    <source>
        <dbReference type="Proteomes" id="UP000480548"/>
    </source>
</evidence>
<feature type="transmembrane region" description="Helical" evidence="1">
    <location>
        <begin position="6"/>
        <end position="28"/>
    </location>
</feature>
<protein>
    <submittedName>
        <fullName evidence="2">Uncharacterized protein</fullName>
    </submittedName>
</protein>
<organism evidence="2 4">
    <name type="scientific">Orbilia oligospora</name>
    <name type="common">Nematode-trapping fungus</name>
    <name type="synonym">Arthrobotrys oligospora</name>
    <dbReference type="NCBI Taxonomy" id="2813651"/>
    <lineage>
        <taxon>Eukaryota</taxon>
        <taxon>Fungi</taxon>
        <taxon>Dikarya</taxon>
        <taxon>Ascomycota</taxon>
        <taxon>Pezizomycotina</taxon>
        <taxon>Orbiliomycetes</taxon>
        <taxon>Orbiliales</taxon>
        <taxon>Orbiliaceae</taxon>
        <taxon>Orbilia</taxon>
    </lineage>
</organism>
<dbReference type="EMBL" id="WIQZ01000304">
    <property type="protein sequence ID" value="KAF3118446.1"/>
    <property type="molecule type" value="Genomic_DNA"/>
</dbReference>
<evidence type="ECO:0000313" key="4">
    <source>
        <dbReference type="Proteomes" id="UP000475325"/>
    </source>
</evidence>
<reference evidence="4 5" key="1">
    <citation type="submission" date="2019-06" db="EMBL/GenBank/DDBJ databases">
        <authorList>
            <person name="Palmer J.M."/>
        </authorList>
    </citation>
    <scope>NUCLEOTIDE SEQUENCE [LARGE SCALE GENOMIC DNA]</scope>
    <source>
        <strain evidence="2 4">TWF102</strain>
        <strain evidence="3 5">TWF703</strain>
    </source>
</reference>
<sequence>MALRWFESIIGGIIGSIVGSSAVAYYIFHIQKQNDITMDRVNYNIKRLDNALTKFNSSAGDLMGAMDGLAFTPEAEDREERFY</sequence>
<evidence type="ECO:0000256" key="1">
    <source>
        <dbReference type="SAM" id="Phobius"/>
    </source>
</evidence>
<dbReference type="AlphaFoldDB" id="A0A7C8N775"/>
<dbReference type="EMBL" id="WIQW01000081">
    <property type="protein sequence ID" value="KAF3086788.1"/>
    <property type="molecule type" value="Genomic_DNA"/>
</dbReference>
<evidence type="ECO:0000313" key="3">
    <source>
        <dbReference type="EMBL" id="KAF3118446.1"/>
    </source>
</evidence>
<proteinExistence type="predicted"/>
<comment type="caution">
    <text evidence="2">The sequence shown here is derived from an EMBL/GenBank/DDBJ whole genome shotgun (WGS) entry which is preliminary data.</text>
</comment>
<accession>A0A7C8N775</accession>
<gene>
    <name evidence="2" type="ORF">TWF102_010972</name>
    <name evidence="3" type="ORF">TWF703_005836</name>
</gene>
<dbReference type="Proteomes" id="UP000475325">
    <property type="component" value="Unassembled WGS sequence"/>
</dbReference>